<feature type="region of interest" description="Disordered" evidence="1">
    <location>
        <begin position="39"/>
        <end position="92"/>
    </location>
</feature>
<evidence type="ECO:0000313" key="3">
    <source>
        <dbReference type="Proteomes" id="UP000299102"/>
    </source>
</evidence>
<keyword evidence="3" id="KW-1185">Reference proteome</keyword>
<proteinExistence type="predicted"/>
<name>A0A4C1TAH1_EUMVA</name>
<gene>
    <name evidence="2" type="ORF">EVAR_92985_1</name>
</gene>
<comment type="caution">
    <text evidence="2">The sequence shown here is derived from an EMBL/GenBank/DDBJ whole genome shotgun (WGS) entry which is preliminary data.</text>
</comment>
<sequence length="92" mass="10003">MKPGPLETRRDRVKRVSYDYSCNELFNYSINRDIGASAADRSAKGHYPQAADTDGPPKSSCANRSSGRSSFFISSFPDSGDDFAASEERTGA</sequence>
<reference evidence="2 3" key="1">
    <citation type="journal article" date="2019" name="Commun. Biol.">
        <title>The bagworm genome reveals a unique fibroin gene that provides high tensile strength.</title>
        <authorList>
            <person name="Kono N."/>
            <person name="Nakamura H."/>
            <person name="Ohtoshi R."/>
            <person name="Tomita M."/>
            <person name="Numata K."/>
            <person name="Arakawa K."/>
        </authorList>
    </citation>
    <scope>NUCLEOTIDE SEQUENCE [LARGE SCALE GENOMIC DNA]</scope>
</reference>
<evidence type="ECO:0000256" key="1">
    <source>
        <dbReference type="SAM" id="MobiDB-lite"/>
    </source>
</evidence>
<accession>A0A4C1TAH1</accession>
<feature type="compositionally biased region" description="Low complexity" evidence="1">
    <location>
        <begin position="59"/>
        <end position="76"/>
    </location>
</feature>
<dbReference type="EMBL" id="BGZK01000046">
    <property type="protein sequence ID" value="GBP11499.1"/>
    <property type="molecule type" value="Genomic_DNA"/>
</dbReference>
<evidence type="ECO:0000313" key="2">
    <source>
        <dbReference type="EMBL" id="GBP11499.1"/>
    </source>
</evidence>
<dbReference type="Proteomes" id="UP000299102">
    <property type="component" value="Unassembled WGS sequence"/>
</dbReference>
<protein>
    <submittedName>
        <fullName evidence="2">Uncharacterized protein</fullName>
    </submittedName>
</protein>
<organism evidence="2 3">
    <name type="scientific">Eumeta variegata</name>
    <name type="common">Bagworm moth</name>
    <name type="synonym">Eumeta japonica</name>
    <dbReference type="NCBI Taxonomy" id="151549"/>
    <lineage>
        <taxon>Eukaryota</taxon>
        <taxon>Metazoa</taxon>
        <taxon>Ecdysozoa</taxon>
        <taxon>Arthropoda</taxon>
        <taxon>Hexapoda</taxon>
        <taxon>Insecta</taxon>
        <taxon>Pterygota</taxon>
        <taxon>Neoptera</taxon>
        <taxon>Endopterygota</taxon>
        <taxon>Lepidoptera</taxon>
        <taxon>Glossata</taxon>
        <taxon>Ditrysia</taxon>
        <taxon>Tineoidea</taxon>
        <taxon>Psychidae</taxon>
        <taxon>Oiketicinae</taxon>
        <taxon>Eumeta</taxon>
    </lineage>
</organism>
<dbReference type="AlphaFoldDB" id="A0A4C1TAH1"/>